<protein>
    <recommendedName>
        <fullName evidence="3">Spore coat protein CotH</fullName>
    </recommendedName>
</protein>
<dbReference type="AlphaFoldDB" id="A0A251ZSY3"/>
<reference evidence="2" key="1">
    <citation type="submission" date="2014-06" db="EMBL/GenBank/DDBJ databases">
        <authorList>
            <person name="Winans N.J."/>
            <person name="Newell P.D."/>
            <person name="Douglas A.E."/>
        </authorList>
    </citation>
    <scope>NUCLEOTIDE SEQUENCE [LARGE SCALE GENOMIC DNA]</scope>
    <source>
        <strain evidence="2">DmL_052</strain>
    </source>
</reference>
<dbReference type="Proteomes" id="UP000194946">
    <property type="component" value="Unassembled WGS sequence"/>
</dbReference>
<accession>A0A251ZSY3</accession>
<evidence type="ECO:0008006" key="3">
    <source>
        <dbReference type="Google" id="ProtNLM"/>
    </source>
</evidence>
<comment type="caution">
    <text evidence="1">The sequence shown here is derived from an EMBL/GenBank/DDBJ whole genome shotgun (WGS) entry which is preliminary data.</text>
</comment>
<gene>
    <name evidence="1" type="ORF">HK18_01165</name>
</gene>
<organism evidence="1 2">
    <name type="scientific">Commensalibacter intestini</name>
    <dbReference type="NCBI Taxonomy" id="479936"/>
    <lineage>
        <taxon>Bacteria</taxon>
        <taxon>Pseudomonadati</taxon>
        <taxon>Pseudomonadota</taxon>
        <taxon>Alphaproteobacteria</taxon>
        <taxon>Acetobacterales</taxon>
        <taxon>Acetobacteraceae</taxon>
    </lineage>
</organism>
<evidence type="ECO:0000313" key="1">
    <source>
        <dbReference type="EMBL" id="OUI77780.1"/>
    </source>
</evidence>
<dbReference type="EMBL" id="JOPB01000018">
    <property type="protein sequence ID" value="OUI77780.1"/>
    <property type="molecule type" value="Genomic_DNA"/>
</dbReference>
<keyword evidence="2" id="KW-1185">Reference proteome</keyword>
<dbReference type="InterPro" id="IPR014867">
    <property type="entry name" value="Spore_coat_CotH_CotH2/3/7"/>
</dbReference>
<sequence>MDGDLPTVKGTDTQASISFFHGDIPLFSATATVSVQGASSQGADKKNFKFKVVNPTTGNKLKVKFGNWLPMSSITLKAYAVDRTLIRDSLSTMVYRKILRLNNGLTAPSSEYSYLASKNCGVTVGEADFTTAGFPIEVYNTSGFYGLYVIRSYYDAETYLLDENNTQHVLMQPKLSNNFWVDGVFVGSVWDITLPTTQDATFESSVERLFQWFKGCNDGSINMRATYKDYINLEAFIDYILFTELTMGGDSIQNNLMLRSSNATSTSGIWGIYPYDMDQTWGIIGGNYSVNVSNPKTYGWVTKPKIAGSTNPYPDGNTWFTLFWETFRPEIWARWDELRSNDIISSKSINELIQKQVSLINPKAMQEDLTLWPISGQTGLGSGNAISDNGKRYSIAYIVDFVKNRIEWLDEQLKY</sequence>
<dbReference type="Pfam" id="PF08757">
    <property type="entry name" value="CotH"/>
    <property type="match status" value="1"/>
</dbReference>
<proteinExistence type="predicted"/>
<evidence type="ECO:0000313" key="2">
    <source>
        <dbReference type="Proteomes" id="UP000194946"/>
    </source>
</evidence>
<name>A0A251ZSY3_9PROT</name>